<dbReference type="EMBL" id="QZAA01000021">
    <property type="protein sequence ID" value="RQD78411.1"/>
    <property type="molecule type" value="Genomic_DNA"/>
</dbReference>
<comment type="caution">
    <text evidence="2">The sequence shown here is derived from an EMBL/GenBank/DDBJ whole genome shotgun (WGS) entry which is preliminary data.</text>
</comment>
<evidence type="ECO:0000313" key="3">
    <source>
        <dbReference type="Proteomes" id="UP000285138"/>
    </source>
</evidence>
<dbReference type="PANTHER" id="PTHR39162">
    <property type="entry name" value="GLL3345 PROTEIN"/>
    <property type="match status" value="1"/>
</dbReference>
<feature type="region of interest" description="Disordered" evidence="1">
    <location>
        <begin position="48"/>
        <end position="67"/>
    </location>
</feature>
<proteinExistence type="predicted"/>
<protein>
    <submittedName>
        <fullName evidence="2">Sporulation protein</fullName>
    </submittedName>
</protein>
<sequence length="121" mass="12455">MDNVGQVLDSIFEKLEKFLRTETVVGSPMEVGGVILIPIISVSFGLGSGGGSGKEAKGNEGSGTGGGAGCKVSPNAILVIKNQEVSVIPLQGRGSLEKLFEMAPEIISKFHPGGGEEVKEE</sequence>
<dbReference type="AlphaFoldDB" id="A0A424YIV2"/>
<dbReference type="InterPro" id="IPR014229">
    <property type="entry name" value="Spore_YtfJ"/>
</dbReference>
<organism evidence="2 3">
    <name type="scientific">Candidatus Syntrophonatronum acetioxidans</name>
    <dbReference type="NCBI Taxonomy" id="1795816"/>
    <lineage>
        <taxon>Bacteria</taxon>
        <taxon>Bacillati</taxon>
        <taxon>Bacillota</taxon>
        <taxon>Clostridia</taxon>
        <taxon>Eubacteriales</taxon>
        <taxon>Syntrophomonadaceae</taxon>
        <taxon>Candidatus Syntrophonatronum</taxon>
    </lineage>
</organism>
<dbReference type="PANTHER" id="PTHR39162:SF1">
    <property type="entry name" value="SPORULATION PROTEIN YTFJ"/>
    <property type="match status" value="1"/>
</dbReference>
<evidence type="ECO:0000313" key="2">
    <source>
        <dbReference type="EMBL" id="RQD78411.1"/>
    </source>
</evidence>
<dbReference type="PIRSF" id="PIRSF021377">
    <property type="entry name" value="YtfJ"/>
    <property type="match status" value="1"/>
</dbReference>
<reference evidence="2 3" key="1">
    <citation type="submission" date="2018-08" db="EMBL/GenBank/DDBJ databases">
        <title>The metabolism and importance of syntrophic acetate oxidation coupled to methane or sulfide production in haloalkaline environments.</title>
        <authorList>
            <person name="Timmers P.H.A."/>
            <person name="Vavourakis C.D."/>
            <person name="Sorokin D.Y."/>
            <person name="Sinninghe Damste J.S."/>
            <person name="Muyzer G."/>
            <person name="Stams A.J.M."/>
            <person name="Plugge C.M."/>
        </authorList>
    </citation>
    <scope>NUCLEOTIDE SEQUENCE [LARGE SCALE GENOMIC DNA]</scope>
    <source>
        <strain evidence="2">MSAO_Bac1</strain>
    </source>
</reference>
<dbReference type="Proteomes" id="UP000285138">
    <property type="component" value="Unassembled WGS sequence"/>
</dbReference>
<accession>A0A424YIV2</accession>
<evidence type="ECO:0000256" key="1">
    <source>
        <dbReference type="SAM" id="MobiDB-lite"/>
    </source>
</evidence>
<gene>
    <name evidence="2" type="ORF">D5R97_00430</name>
</gene>
<name>A0A424YIV2_9FIRM</name>
<feature type="non-terminal residue" evidence="2">
    <location>
        <position position="121"/>
    </location>
</feature>
<dbReference type="Pfam" id="PF09579">
    <property type="entry name" value="Spore_YtfJ"/>
    <property type="match status" value="1"/>
</dbReference>